<evidence type="ECO:0000256" key="1">
    <source>
        <dbReference type="SAM" id="MobiDB-lite"/>
    </source>
</evidence>
<dbReference type="AlphaFoldDB" id="A0A425BW81"/>
<sequence>MTEISACSQHSSKFQRPAAETNLRPHPEQASGRKPTARKEESDGHELFIVAESIKQHLYLFTSVTDGHE</sequence>
<gene>
    <name evidence="2" type="ORF">DD237_006752</name>
</gene>
<feature type="region of interest" description="Disordered" evidence="1">
    <location>
        <begin position="1"/>
        <end position="44"/>
    </location>
</feature>
<proteinExistence type="predicted"/>
<dbReference type="EMBL" id="QKXF01000767">
    <property type="protein sequence ID" value="RQM09102.1"/>
    <property type="molecule type" value="Genomic_DNA"/>
</dbReference>
<protein>
    <submittedName>
        <fullName evidence="2">Uncharacterized protein</fullName>
    </submittedName>
</protein>
<organism evidence="2 3">
    <name type="scientific">Peronospora effusa</name>
    <dbReference type="NCBI Taxonomy" id="542832"/>
    <lineage>
        <taxon>Eukaryota</taxon>
        <taxon>Sar</taxon>
        <taxon>Stramenopiles</taxon>
        <taxon>Oomycota</taxon>
        <taxon>Peronosporomycetes</taxon>
        <taxon>Peronosporales</taxon>
        <taxon>Peronosporaceae</taxon>
        <taxon>Peronospora</taxon>
    </lineage>
</organism>
<dbReference type="Proteomes" id="UP000286097">
    <property type="component" value="Unassembled WGS sequence"/>
</dbReference>
<evidence type="ECO:0000313" key="3">
    <source>
        <dbReference type="Proteomes" id="UP000286097"/>
    </source>
</evidence>
<evidence type="ECO:0000313" key="2">
    <source>
        <dbReference type="EMBL" id="RQM09102.1"/>
    </source>
</evidence>
<dbReference type="VEuPathDB" id="FungiDB:DD237_006752"/>
<accession>A0A425BW81</accession>
<feature type="compositionally biased region" description="Polar residues" evidence="1">
    <location>
        <begin position="1"/>
        <end position="14"/>
    </location>
</feature>
<name>A0A425BW81_9STRA</name>
<comment type="caution">
    <text evidence="2">The sequence shown here is derived from an EMBL/GenBank/DDBJ whole genome shotgun (WGS) entry which is preliminary data.</text>
</comment>
<reference evidence="2 3" key="1">
    <citation type="submission" date="2018-06" db="EMBL/GenBank/DDBJ databases">
        <title>Comparative genomics of downy mildews reveals potential adaptations to biotrophy.</title>
        <authorList>
            <person name="Fletcher K."/>
            <person name="Klosterman S.J."/>
            <person name="Derevnina L."/>
            <person name="Martin F."/>
            <person name="Koike S."/>
            <person name="Reyes Chin-Wo S."/>
            <person name="Mou B."/>
            <person name="Michelmore R."/>
        </authorList>
    </citation>
    <scope>NUCLEOTIDE SEQUENCE [LARGE SCALE GENOMIC DNA]</scope>
    <source>
        <strain evidence="2 3">R13</strain>
    </source>
</reference>